<evidence type="ECO:0000256" key="1">
    <source>
        <dbReference type="ARBA" id="ARBA00022549"/>
    </source>
</evidence>
<keyword evidence="2" id="KW-0605">Phycobilisome</keyword>
<sequence>MHTTARFDNIHPGLTCEHARYLLTKSASEQESESDFYTAAAQLINCPCVETKKALIEFLEYRLSSCQSVKIAKRKIVEVLARLGYMDAVPAIGKCLWSDDAYLVENTVWSLQILKCHDHELIEKMIDILQSDVANQRIIIQCMASLGIRESVDVIYPFQFSSVPGIKGAAISAIANLTRNCERVSEISFNLLLPNQMDRHFAIQDLIDANAIEQIAEIFSAPVSPAFKLRAVRKLYGDNVVDRVDSCLLSSLDSLLSCDLSVIICVHRYDETPSGEFLIRDLYNTDFSRCYLALKFLSTSPAPEIFSLLKDSWIREAHNDYGAHYCFVSLLGMIKDWPKEAEPWIIEVLTSSIFNIRPQFQKSRAASALALAKQNPKMLCELMAEILSSHDSLPWDMRYALIQSIDNYIELDVESKFEMLLEFLEHDKDLFVQARARRALAI</sequence>
<dbReference type="SUPFAM" id="SSF48371">
    <property type="entry name" value="ARM repeat"/>
    <property type="match status" value="1"/>
</dbReference>
<organism evidence="3">
    <name type="scientific">uncultured Synechococcus sp</name>
    <dbReference type="NCBI Taxonomy" id="154535"/>
    <lineage>
        <taxon>Bacteria</taxon>
        <taxon>Bacillati</taxon>
        <taxon>Cyanobacteriota</taxon>
        <taxon>Cyanophyceae</taxon>
        <taxon>Synechococcales</taxon>
        <taxon>Synechococcaceae</taxon>
        <taxon>Synechococcus</taxon>
        <taxon>environmental samples</taxon>
    </lineage>
</organism>
<dbReference type="Gene3D" id="1.25.10.10">
    <property type="entry name" value="Leucine-rich Repeat Variant"/>
    <property type="match status" value="1"/>
</dbReference>
<dbReference type="GO" id="GO:0030089">
    <property type="term" value="C:phycobilisome"/>
    <property type="evidence" value="ECO:0007669"/>
    <property type="project" value="UniProtKB-KW"/>
</dbReference>
<name>A0A024CIB0_9SYNE</name>
<evidence type="ECO:0000313" key="3">
    <source>
        <dbReference type="EMBL" id="AHZ34152.1"/>
    </source>
</evidence>
<dbReference type="EMBL" id="KF846563">
    <property type="protein sequence ID" value="AHZ34152.1"/>
    <property type="molecule type" value="Genomic_DNA"/>
</dbReference>
<keyword evidence="1" id="KW-0042">Antenna complex</keyword>
<reference evidence="3" key="1">
    <citation type="journal article" date="2014" name="FEMS Microbiol. Ecol.">
        <title>Development of a targeted metagenomic approach to study a genomic region involved in light harvesting in marine Synechococcus.</title>
        <authorList>
            <person name="Humily F."/>
            <person name="Farrant G.K."/>
            <person name="Marie D."/>
            <person name="Perennou M."/>
            <person name="Mazard S."/>
            <person name="Labadie K."/>
            <person name="Aury J.-M."/>
            <person name="Wincker P."/>
            <person name="Nicolas Segui A."/>
            <person name="Scanlan D.J."/>
            <person name="Garczarek L."/>
        </authorList>
    </citation>
    <scope>NUCLEOTIDE SEQUENCE</scope>
</reference>
<accession>A0A024CIB0</accession>
<protein>
    <submittedName>
        <fullName evidence="3">Phycoerythrobilin:Cys-82 alpha-phycoerythrin lyase, CpeY subunit</fullName>
    </submittedName>
</protein>
<proteinExistence type="predicted"/>
<gene>
    <name evidence="3" type="primary">cpeY</name>
</gene>
<dbReference type="GO" id="GO:0016829">
    <property type="term" value="F:lyase activity"/>
    <property type="evidence" value="ECO:0007669"/>
    <property type="project" value="UniProtKB-KW"/>
</dbReference>
<keyword evidence="3" id="KW-0456">Lyase</keyword>
<dbReference type="AlphaFoldDB" id="A0A024CIB0"/>
<evidence type="ECO:0000256" key="2">
    <source>
        <dbReference type="ARBA" id="ARBA00022738"/>
    </source>
</evidence>
<dbReference type="InterPro" id="IPR016024">
    <property type="entry name" value="ARM-type_fold"/>
</dbReference>
<dbReference type="InterPro" id="IPR011989">
    <property type="entry name" value="ARM-like"/>
</dbReference>